<dbReference type="Gene3D" id="2.60.40.10">
    <property type="entry name" value="Immunoglobulins"/>
    <property type="match status" value="3"/>
</dbReference>
<proteinExistence type="predicted"/>
<evidence type="ECO:0000313" key="4">
    <source>
        <dbReference type="WBParaSite" id="PEQ_0000266701-mRNA-1"/>
    </source>
</evidence>
<feature type="domain" description="Immunoglobulin I-set" evidence="2">
    <location>
        <begin position="11"/>
        <end position="69"/>
    </location>
</feature>
<organism evidence="3 4">
    <name type="scientific">Parascaris equorum</name>
    <name type="common">Equine roundworm</name>
    <dbReference type="NCBI Taxonomy" id="6256"/>
    <lineage>
        <taxon>Eukaryota</taxon>
        <taxon>Metazoa</taxon>
        <taxon>Ecdysozoa</taxon>
        <taxon>Nematoda</taxon>
        <taxon>Chromadorea</taxon>
        <taxon>Rhabditida</taxon>
        <taxon>Spirurina</taxon>
        <taxon>Ascaridomorpha</taxon>
        <taxon>Ascaridoidea</taxon>
        <taxon>Ascarididae</taxon>
        <taxon>Parascaris</taxon>
    </lineage>
</organism>
<accession>A0A914RLD9</accession>
<dbReference type="CDD" id="cd00096">
    <property type="entry name" value="Ig"/>
    <property type="match status" value="1"/>
</dbReference>
<dbReference type="Pfam" id="PF13927">
    <property type="entry name" value="Ig_3"/>
    <property type="match status" value="1"/>
</dbReference>
<protein>
    <submittedName>
        <fullName evidence="4">Immunoglobulin I-set domain-containing protein</fullName>
    </submittedName>
</protein>
<evidence type="ECO:0000313" key="3">
    <source>
        <dbReference type="Proteomes" id="UP000887564"/>
    </source>
</evidence>
<dbReference type="InterPro" id="IPR013098">
    <property type="entry name" value="Ig_I-set"/>
</dbReference>
<dbReference type="InterPro" id="IPR036179">
    <property type="entry name" value="Ig-like_dom_sf"/>
</dbReference>
<dbReference type="Proteomes" id="UP000887564">
    <property type="component" value="Unplaced"/>
</dbReference>
<dbReference type="InterPro" id="IPR013783">
    <property type="entry name" value="Ig-like_fold"/>
</dbReference>
<keyword evidence="3" id="KW-1185">Reference proteome</keyword>
<keyword evidence="1" id="KW-0393">Immunoglobulin domain</keyword>
<name>A0A914RLD9_PAREQ</name>
<dbReference type="AlphaFoldDB" id="A0A914RLD9"/>
<dbReference type="Pfam" id="PF07679">
    <property type="entry name" value="I-set"/>
    <property type="match status" value="1"/>
</dbReference>
<reference evidence="4" key="1">
    <citation type="submission" date="2022-11" db="UniProtKB">
        <authorList>
            <consortium name="WormBaseParasite"/>
        </authorList>
    </citation>
    <scope>IDENTIFICATION</scope>
</reference>
<sequence>MDEFLSLSTVFQVTWYKEEETVKESERINLRFEGDHCSLDIRNTQSSDSGLYTVKASNTFGEAINFCRVRVLGEPAPRVQWSFNDRPIIHSTAQIKTVDEENGWSRLIIENVQPEHSGMYTVFAEVYIKRYSTTSTAPEFIRPFQNEYTVSEGEKFKMDCLMVGNPRPKIH</sequence>
<dbReference type="FunFam" id="2.60.40.10:FF:000107">
    <property type="entry name" value="Myosin, light chain kinase a"/>
    <property type="match status" value="1"/>
</dbReference>
<evidence type="ECO:0000256" key="1">
    <source>
        <dbReference type="ARBA" id="ARBA00023319"/>
    </source>
</evidence>
<evidence type="ECO:0000259" key="2">
    <source>
        <dbReference type="Pfam" id="PF07679"/>
    </source>
</evidence>
<dbReference type="WBParaSite" id="PEQ_0000266701-mRNA-1">
    <property type="protein sequence ID" value="PEQ_0000266701-mRNA-1"/>
    <property type="gene ID" value="PEQ_0000266701"/>
</dbReference>
<dbReference type="PANTHER" id="PTHR47633">
    <property type="entry name" value="IMMUNOGLOBULIN"/>
    <property type="match status" value="1"/>
</dbReference>
<dbReference type="SUPFAM" id="SSF48726">
    <property type="entry name" value="Immunoglobulin"/>
    <property type="match status" value="2"/>
</dbReference>